<sequence length="156" mass="16426">MYFAGIVIIASLSSVLGAPSAPCNKNSGATYYCEGNNFYVCETSTSSWLLQNICSGNCCDSPAYAAFCPSCSSQPTNTKTTTKPTTSKTISKPTTTKSSNKPDPTIALGASCLVNGRYGCAGSNFLVCQNGQWVVQNNCGGKCCDVFQYAQYCSNC</sequence>
<feature type="signal peptide" evidence="2">
    <location>
        <begin position="1"/>
        <end position="17"/>
    </location>
</feature>
<evidence type="ECO:0000256" key="1">
    <source>
        <dbReference type="SAM" id="MobiDB-lite"/>
    </source>
</evidence>
<evidence type="ECO:0008006" key="5">
    <source>
        <dbReference type="Google" id="ProtNLM"/>
    </source>
</evidence>
<feature type="chain" id="PRO_5012575905" description="CBM1 domain-containing protein" evidence="2">
    <location>
        <begin position="18"/>
        <end position="156"/>
    </location>
</feature>
<evidence type="ECO:0000256" key="2">
    <source>
        <dbReference type="SAM" id="SignalP"/>
    </source>
</evidence>
<dbReference type="OrthoDB" id="5651712at2759"/>
<organism evidence="3 4">
    <name type="scientific">Basidiobolus meristosporus CBS 931.73</name>
    <dbReference type="NCBI Taxonomy" id="1314790"/>
    <lineage>
        <taxon>Eukaryota</taxon>
        <taxon>Fungi</taxon>
        <taxon>Fungi incertae sedis</taxon>
        <taxon>Zoopagomycota</taxon>
        <taxon>Entomophthoromycotina</taxon>
        <taxon>Basidiobolomycetes</taxon>
        <taxon>Basidiobolales</taxon>
        <taxon>Basidiobolaceae</taxon>
        <taxon>Basidiobolus</taxon>
    </lineage>
</organism>
<comment type="caution">
    <text evidence="3">The sequence shown here is derived from an EMBL/GenBank/DDBJ whole genome shotgun (WGS) entry which is preliminary data.</text>
</comment>
<accession>A0A1Y1WBY1</accession>
<name>A0A1Y1WBY1_9FUNG</name>
<evidence type="ECO:0000313" key="3">
    <source>
        <dbReference type="EMBL" id="ORX71049.1"/>
    </source>
</evidence>
<dbReference type="EMBL" id="MCFE01001075">
    <property type="protein sequence ID" value="ORX71049.1"/>
    <property type="molecule type" value="Genomic_DNA"/>
</dbReference>
<dbReference type="AlphaFoldDB" id="A0A1Y1WBY1"/>
<proteinExistence type="predicted"/>
<keyword evidence="2" id="KW-0732">Signal</keyword>
<reference evidence="3 4" key="1">
    <citation type="submission" date="2016-07" db="EMBL/GenBank/DDBJ databases">
        <title>Pervasive Adenine N6-methylation of Active Genes in Fungi.</title>
        <authorList>
            <consortium name="DOE Joint Genome Institute"/>
            <person name="Mondo S.J."/>
            <person name="Dannebaum R.O."/>
            <person name="Kuo R.C."/>
            <person name="Labutti K."/>
            <person name="Haridas S."/>
            <person name="Kuo A."/>
            <person name="Salamov A."/>
            <person name="Ahrendt S.R."/>
            <person name="Lipzen A."/>
            <person name="Sullivan W."/>
            <person name="Andreopoulos W.B."/>
            <person name="Clum A."/>
            <person name="Lindquist E."/>
            <person name="Daum C."/>
            <person name="Ramamoorthy G.K."/>
            <person name="Gryganskyi A."/>
            <person name="Culley D."/>
            <person name="Magnuson J.K."/>
            <person name="James T.Y."/>
            <person name="O'Malley M.A."/>
            <person name="Stajich J.E."/>
            <person name="Spatafora J.W."/>
            <person name="Visel A."/>
            <person name="Grigoriev I.V."/>
        </authorList>
    </citation>
    <scope>NUCLEOTIDE SEQUENCE [LARGE SCALE GENOMIC DNA]</scope>
    <source>
        <strain evidence="3 4">CBS 931.73</strain>
    </source>
</reference>
<evidence type="ECO:0000313" key="4">
    <source>
        <dbReference type="Proteomes" id="UP000193498"/>
    </source>
</evidence>
<protein>
    <recommendedName>
        <fullName evidence="5">CBM1 domain-containing protein</fullName>
    </recommendedName>
</protein>
<dbReference type="InParanoid" id="A0A1Y1WBY1"/>
<feature type="region of interest" description="Disordered" evidence="1">
    <location>
        <begin position="73"/>
        <end position="102"/>
    </location>
</feature>
<keyword evidence="4" id="KW-1185">Reference proteome</keyword>
<gene>
    <name evidence="3" type="ORF">K493DRAFT_309294</name>
</gene>
<dbReference type="Proteomes" id="UP000193498">
    <property type="component" value="Unassembled WGS sequence"/>
</dbReference>